<organism evidence="1 2">
    <name type="scientific">Fibrisoma limi BUZ 3</name>
    <dbReference type="NCBI Taxonomy" id="1185876"/>
    <lineage>
        <taxon>Bacteria</taxon>
        <taxon>Pseudomonadati</taxon>
        <taxon>Bacteroidota</taxon>
        <taxon>Cytophagia</taxon>
        <taxon>Cytophagales</taxon>
        <taxon>Spirosomataceae</taxon>
        <taxon>Fibrisoma</taxon>
    </lineage>
</organism>
<reference evidence="1 2" key="1">
    <citation type="journal article" date="2012" name="J. Bacteriol.">
        <title>Genome Sequence of the Filamentous Bacterium Fibrisoma limi BUZ 3T.</title>
        <authorList>
            <person name="Filippini M."/>
            <person name="Qi W."/>
            <person name="Jaenicke S."/>
            <person name="Goesmann A."/>
            <person name="Smits T.H."/>
            <person name="Bagheri H.C."/>
        </authorList>
    </citation>
    <scope>NUCLEOTIDE SEQUENCE [LARGE SCALE GENOMIC DNA]</scope>
    <source>
        <strain evidence="2">BUZ 3T</strain>
    </source>
</reference>
<keyword evidence="2" id="KW-1185">Reference proteome</keyword>
<sequence>MAGAPDSHDDDDHHQAPCSPFCHCATCVGFTVPQPSISGLLPQTACRLLTPSVFAYHPIHHEDVTASIWQPPKL</sequence>
<protein>
    <submittedName>
        <fullName evidence="1">Uncharacterized protein</fullName>
    </submittedName>
</protein>
<gene>
    <name evidence="1" type="ORF">BN8_04356</name>
</gene>
<proteinExistence type="predicted"/>
<comment type="caution">
    <text evidence="1">The sequence shown here is derived from an EMBL/GenBank/DDBJ whole genome shotgun (WGS) entry which is preliminary data.</text>
</comment>
<dbReference type="STRING" id="1185876.BN8_04356"/>
<accession>I2GMJ3</accession>
<dbReference type="Proteomes" id="UP000009309">
    <property type="component" value="Unassembled WGS sequence"/>
</dbReference>
<evidence type="ECO:0000313" key="2">
    <source>
        <dbReference type="Proteomes" id="UP000009309"/>
    </source>
</evidence>
<evidence type="ECO:0000313" key="1">
    <source>
        <dbReference type="EMBL" id="CCH55121.1"/>
    </source>
</evidence>
<name>I2GMJ3_9BACT</name>
<dbReference type="AlphaFoldDB" id="I2GMJ3"/>
<dbReference type="EMBL" id="CAIT01000009">
    <property type="protein sequence ID" value="CCH55121.1"/>
    <property type="molecule type" value="Genomic_DNA"/>
</dbReference>